<dbReference type="Proteomes" id="UP001215598">
    <property type="component" value="Unassembled WGS sequence"/>
</dbReference>
<dbReference type="EMBL" id="JARKIB010000130">
    <property type="protein sequence ID" value="KAJ7734867.1"/>
    <property type="molecule type" value="Genomic_DNA"/>
</dbReference>
<dbReference type="AlphaFoldDB" id="A0AAD7I4G3"/>
<evidence type="ECO:0000313" key="1">
    <source>
        <dbReference type="EMBL" id="KAJ7734867.1"/>
    </source>
</evidence>
<accession>A0AAD7I4G3</accession>
<gene>
    <name evidence="1" type="ORF">B0H16DRAFT_1577406</name>
</gene>
<name>A0AAD7I4G3_9AGAR</name>
<keyword evidence="2" id="KW-1185">Reference proteome</keyword>
<organism evidence="1 2">
    <name type="scientific">Mycena metata</name>
    <dbReference type="NCBI Taxonomy" id="1033252"/>
    <lineage>
        <taxon>Eukaryota</taxon>
        <taxon>Fungi</taxon>
        <taxon>Dikarya</taxon>
        <taxon>Basidiomycota</taxon>
        <taxon>Agaricomycotina</taxon>
        <taxon>Agaricomycetes</taxon>
        <taxon>Agaricomycetidae</taxon>
        <taxon>Agaricales</taxon>
        <taxon>Marasmiineae</taxon>
        <taxon>Mycenaceae</taxon>
        <taxon>Mycena</taxon>
    </lineage>
</organism>
<comment type="caution">
    <text evidence="1">The sequence shown here is derived from an EMBL/GenBank/DDBJ whole genome shotgun (WGS) entry which is preliminary data.</text>
</comment>
<proteinExistence type="predicted"/>
<dbReference type="SUPFAM" id="SSF52540">
    <property type="entry name" value="P-loop containing nucleoside triphosphate hydrolases"/>
    <property type="match status" value="1"/>
</dbReference>
<protein>
    <submittedName>
        <fullName evidence="1">Uncharacterized protein</fullName>
    </submittedName>
</protein>
<dbReference type="Gene3D" id="3.40.50.300">
    <property type="entry name" value="P-loop containing nucleotide triphosphate hydrolases"/>
    <property type="match status" value="1"/>
</dbReference>
<dbReference type="InterPro" id="IPR027417">
    <property type="entry name" value="P-loop_NTPase"/>
</dbReference>
<evidence type="ECO:0000313" key="2">
    <source>
        <dbReference type="Proteomes" id="UP001215598"/>
    </source>
</evidence>
<reference evidence="1" key="1">
    <citation type="submission" date="2023-03" db="EMBL/GenBank/DDBJ databases">
        <title>Massive genome expansion in bonnet fungi (Mycena s.s.) driven by repeated elements and novel gene families across ecological guilds.</title>
        <authorList>
            <consortium name="Lawrence Berkeley National Laboratory"/>
            <person name="Harder C.B."/>
            <person name="Miyauchi S."/>
            <person name="Viragh M."/>
            <person name="Kuo A."/>
            <person name="Thoen E."/>
            <person name="Andreopoulos B."/>
            <person name="Lu D."/>
            <person name="Skrede I."/>
            <person name="Drula E."/>
            <person name="Henrissat B."/>
            <person name="Morin E."/>
            <person name="Kohler A."/>
            <person name="Barry K."/>
            <person name="LaButti K."/>
            <person name="Morin E."/>
            <person name="Salamov A."/>
            <person name="Lipzen A."/>
            <person name="Mereny Z."/>
            <person name="Hegedus B."/>
            <person name="Baldrian P."/>
            <person name="Stursova M."/>
            <person name="Weitz H."/>
            <person name="Taylor A."/>
            <person name="Grigoriev I.V."/>
            <person name="Nagy L.G."/>
            <person name="Martin F."/>
            <person name="Kauserud H."/>
        </authorList>
    </citation>
    <scope>NUCLEOTIDE SEQUENCE</scope>
    <source>
        <strain evidence="1">CBHHK182m</strain>
    </source>
</reference>
<sequence length="120" mass="13673">MAIVNTNFTVTNTNLKVDEIHAVITAPSFVVTPPNKNINNCPPPSRIFQGRQTILTKMHQFFTSDPERQLIYVLHGLRGAGKTQIALKFIQESSSRFSDIFLSPTFFSWMQPHWIQLIQA</sequence>